<comment type="caution">
    <text evidence="1">The sequence shown here is derived from an EMBL/GenBank/DDBJ whole genome shotgun (WGS) entry which is preliminary data.</text>
</comment>
<feature type="non-terminal residue" evidence="1">
    <location>
        <position position="1"/>
    </location>
</feature>
<evidence type="ECO:0000313" key="1">
    <source>
        <dbReference type="EMBL" id="KAG2195069.1"/>
    </source>
</evidence>
<protein>
    <submittedName>
        <fullName evidence="1">Uncharacterized protein</fullName>
    </submittedName>
</protein>
<reference evidence="1" key="1">
    <citation type="submission" date="2020-12" db="EMBL/GenBank/DDBJ databases">
        <title>Metabolic potential, ecology and presence of endohyphal bacteria is reflected in genomic diversity of Mucoromycotina.</title>
        <authorList>
            <person name="Muszewska A."/>
            <person name="Okrasinska A."/>
            <person name="Steczkiewicz K."/>
            <person name="Drgas O."/>
            <person name="Orlowska M."/>
            <person name="Perlinska-Lenart U."/>
            <person name="Aleksandrzak-Piekarczyk T."/>
            <person name="Szatraj K."/>
            <person name="Zielenkiewicz U."/>
            <person name="Pilsyk S."/>
            <person name="Malc E."/>
            <person name="Mieczkowski P."/>
            <person name="Kruszewska J.S."/>
            <person name="Biernat P."/>
            <person name="Pawlowska J."/>
        </authorList>
    </citation>
    <scope>NUCLEOTIDE SEQUENCE</scope>
    <source>
        <strain evidence="1">WA0000017839</strain>
    </source>
</reference>
<sequence length="77" mass="8749">PIFWKNYSASQTYVCIGKLFYKADIKAFATILTSSLAVGTKLFEDKTKFALMTKQHTNSHRKDGITCKYPFRNGHGI</sequence>
<proteinExistence type="predicted"/>
<name>A0A8H7UYF0_9FUNG</name>
<accession>A0A8H7UYF0</accession>
<keyword evidence="2" id="KW-1185">Reference proteome</keyword>
<evidence type="ECO:0000313" key="2">
    <source>
        <dbReference type="Proteomes" id="UP000603453"/>
    </source>
</evidence>
<gene>
    <name evidence="1" type="ORF">INT47_003935</name>
</gene>
<dbReference type="EMBL" id="JAEPRD010000180">
    <property type="protein sequence ID" value="KAG2195069.1"/>
    <property type="molecule type" value="Genomic_DNA"/>
</dbReference>
<organism evidence="1 2">
    <name type="scientific">Mucor saturninus</name>
    <dbReference type="NCBI Taxonomy" id="64648"/>
    <lineage>
        <taxon>Eukaryota</taxon>
        <taxon>Fungi</taxon>
        <taxon>Fungi incertae sedis</taxon>
        <taxon>Mucoromycota</taxon>
        <taxon>Mucoromycotina</taxon>
        <taxon>Mucoromycetes</taxon>
        <taxon>Mucorales</taxon>
        <taxon>Mucorineae</taxon>
        <taxon>Mucoraceae</taxon>
        <taxon>Mucor</taxon>
    </lineage>
</organism>
<dbReference type="Proteomes" id="UP000603453">
    <property type="component" value="Unassembled WGS sequence"/>
</dbReference>
<dbReference type="AlphaFoldDB" id="A0A8H7UYF0"/>